<protein>
    <submittedName>
        <fullName evidence="2">Methyltransferase family protein</fullName>
    </submittedName>
</protein>
<dbReference type="RefSeq" id="WP_130291789.1">
    <property type="nucleotide sequence ID" value="NZ_SHKL01000001.1"/>
</dbReference>
<dbReference type="CDD" id="cd02440">
    <property type="entry name" value="AdoMet_MTases"/>
    <property type="match status" value="1"/>
</dbReference>
<dbReference type="PANTHER" id="PTHR43591">
    <property type="entry name" value="METHYLTRANSFERASE"/>
    <property type="match status" value="1"/>
</dbReference>
<gene>
    <name evidence="2" type="ORF">EV383_4598</name>
</gene>
<keyword evidence="2" id="KW-0808">Transferase</keyword>
<dbReference type="InterPro" id="IPR029063">
    <property type="entry name" value="SAM-dependent_MTases_sf"/>
</dbReference>
<dbReference type="EMBL" id="SHKL01000001">
    <property type="protein sequence ID" value="RZT87672.1"/>
    <property type="molecule type" value="Genomic_DNA"/>
</dbReference>
<dbReference type="SUPFAM" id="SSF53335">
    <property type="entry name" value="S-adenosyl-L-methionine-dependent methyltransferases"/>
    <property type="match status" value="1"/>
</dbReference>
<sequence>MTDAIAPSNRDQLRSWDGDGGAYWAEHATRYDEGVAAYRPHFVAATAVRPADTVLDIGCGAGQTTRDAARAATGGSALGVDLSSRMLDVARRLAEQEGVANATFRQADAQTYPFAPDSFDVAISRTGAMFFGDPAAAFANIARALRPDGRLVLMTWQPLAQQEWLRSYFAALSAGRDLAPPPSGAPGPLALDEPGHVRDLLGRAGFADVELTGVREPMYVGPDADDATRFILGQFGGMVDGLDDDARARAVEALHAVMAAHLTDRGVLFDSAIWLVRARRA</sequence>
<dbReference type="OrthoDB" id="9777638at2"/>
<dbReference type="GO" id="GO:0008168">
    <property type="term" value="F:methyltransferase activity"/>
    <property type="evidence" value="ECO:0007669"/>
    <property type="project" value="UniProtKB-KW"/>
</dbReference>
<dbReference type="GO" id="GO:0032259">
    <property type="term" value="P:methylation"/>
    <property type="evidence" value="ECO:0007669"/>
    <property type="project" value="UniProtKB-KW"/>
</dbReference>
<keyword evidence="2" id="KW-0489">Methyltransferase</keyword>
<evidence type="ECO:0000313" key="3">
    <source>
        <dbReference type="Proteomes" id="UP000291591"/>
    </source>
</evidence>
<reference evidence="2 3" key="1">
    <citation type="submission" date="2019-02" db="EMBL/GenBank/DDBJ databases">
        <title>Sequencing the genomes of 1000 actinobacteria strains.</title>
        <authorList>
            <person name="Klenk H.-P."/>
        </authorList>
    </citation>
    <scope>NUCLEOTIDE SEQUENCE [LARGE SCALE GENOMIC DNA]</scope>
    <source>
        <strain evidence="2 3">DSM 45779</strain>
    </source>
</reference>
<dbReference type="Proteomes" id="UP000291591">
    <property type="component" value="Unassembled WGS sequence"/>
</dbReference>
<proteinExistence type="predicted"/>
<comment type="caution">
    <text evidence="2">The sequence shown here is derived from an EMBL/GenBank/DDBJ whole genome shotgun (WGS) entry which is preliminary data.</text>
</comment>
<accession>A0A4Q7UZT3</accession>
<evidence type="ECO:0000259" key="1">
    <source>
        <dbReference type="Pfam" id="PF13649"/>
    </source>
</evidence>
<keyword evidence="3" id="KW-1185">Reference proteome</keyword>
<organism evidence="2 3">
    <name type="scientific">Pseudonocardia sediminis</name>
    <dbReference type="NCBI Taxonomy" id="1397368"/>
    <lineage>
        <taxon>Bacteria</taxon>
        <taxon>Bacillati</taxon>
        <taxon>Actinomycetota</taxon>
        <taxon>Actinomycetes</taxon>
        <taxon>Pseudonocardiales</taxon>
        <taxon>Pseudonocardiaceae</taxon>
        <taxon>Pseudonocardia</taxon>
    </lineage>
</organism>
<dbReference type="Pfam" id="PF13649">
    <property type="entry name" value="Methyltransf_25"/>
    <property type="match status" value="1"/>
</dbReference>
<dbReference type="AlphaFoldDB" id="A0A4Q7UZT3"/>
<dbReference type="Gene3D" id="3.40.50.150">
    <property type="entry name" value="Vaccinia Virus protein VP39"/>
    <property type="match status" value="1"/>
</dbReference>
<dbReference type="InterPro" id="IPR041698">
    <property type="entry name" value="Methyltransf_25"/>
</dbReference>
<evidence type="ECO:0000313" key="2">
    <source>
        <dbReference type="EMBL" id="RZT87672.1"/>
    </source>
</evidence>
<dbReference type="PANTHER" id="PTHR43591:SF24">
    <property type="entry name" value="2-METHOXY-6-POLYPRENYL-1,4-BENZOQUINOL METHYLASE, MITOCHONDRIAL"/>
    <property type="match status" value="1"/>
</dbReference>
<name>A0A4Q7UZT3_PSEST</name>
<feature type="domain" description="Methyltransferase" evidence="1">
    <location>
        <begin position="54"/>
        <end position="149"/>
    </location>
</feature>